<name>A0A9D9NCI2_9SPIO</name>
<dbReference type="PANTHER" id="PTHR42812">
    <property type="entry name" value="BETA-XYLOSIDASE"/>
    <property type="match status" value="1"/>
</dbReference>
<dbReference type="SUPFAM" id="SSF75005">
    <property type="entry name" value="Arabinanase/levansucrase/invertase"/>
    <property type="match status" value="1"/>
</dbReference>
<reference evidence="8" key="1">
    <citation type="submission" date="2020-10" db="EMBL/GenBank/DDBJ databases">
        <authorList>
            <person name="Gilroy R."/>
        </authorList>
    </citation>
    <scope>NUCLEOTIDE SEQUENCE</scope>
    <source>
        <strain evidence="8">14700</strain>
    </source>
</reference>
<keyword evidence="2 6" id="KW-0378">Hydrolase</keyword>
<organism evidence="8 9">
    <name type="scientific">Candidatus Ornithospirochaeta stercoravium</name>
    <dbReference type="NCBI Taxonomy" id="2840897"/>
    <lineage>
        <taxon>Bacteria</taxon>
        <taxon>Pseudomonadati</taxon>
        <taxon>Spirochaetota</taxon>
        <taxon>Spirochaetia</taxon>
        <taxon>Spirochaetales</taxon>
        <taxon>Spirochaetaceae</taxon>
        <taxon>Spirochaetaceae incertae sedis</taxon>
        <taxon>Candidatus Ornithospirochaeta</taxon>
    </lineage>
</organism>
<evidence type="ECO:0000256" key="1">
    <source>
        <dbReference type="ARBA" id="ARBA00009865"/>
    </source>
</evidence>
<dbReference type="InterPro" id="IPR041542">
    <property type="entry name" value="GH43_C2"/>
</dbReference>
<evidence type="ECO:0000256" key="3">
    <source>
        <dbReference type="ARBA" id="ARBA00023295"/>
    </source>
</evidence>
<feature type="site" description="Important for catalytic activity, responsible for pKa modulation of the active site Glu and correct orientation of both the proton donor and substrate" evidence="5">
    <location>
        <position position="119"/>
    </location>
</feature>
<dbReference type="EMBL" id="JADIMF010000049">
    <property type="protein sequence ID" value="MBO8468737.1"/>
    <property type="molecule type" value="Genomic_DNA"/>
</dbReference>
<dbReference type="PANTHER" id="PTHR42812:SF12">
    <property type="entry name" value="BETA-XYLOSIDASE-RELATED"/>
    <property type="match status" value="1"/>
</dbReference>
<comment type="caution">
    <text evidence="8">The sequence shown here is derived from an EMBL/GenBank/DDBJ whole genome shotgun (WGS) entry which is preliminary data.</text>
</comment>
<keyword evidence="3 6" id="KW-0326">Glycosidase</keyword>
<reference evidence="8" key="2">
    <citation type="journal article" date="2021" name="PeerJ">
        <title>Extensive microbial diversity within the chicken gut microbiome revealed by metagenomics and culture.</title>
        <authorList>
            <person name="Gilroy R."/>
            <person name="Ravi A."/>
            <person name="Getino M."/>
            <person name="Pursley I."/>
            <person name="Horton D.L."/>
            <person name="Alikhan N.F."/>
            <person name="Baker D."/>
            <person name="Gharbi K."/>
            <person name="Hall N."/>
            <person name="Watson M."/>
            <person name="Adriaenssens E.M."/>
            <person name="Foster-Nyarko E."/>
            <person name="Jarju S."/>
            <person name="Secka A."/>
            <person name="Antonio M."/>
            <person name="Oren A."/>
            <person name="Chaudhuri R.R."/>
            <person name="La Ragione R."/>
            <person name="Hildebrand F."/>
            <person name="Pallen M.J."/>
        </authorList>
    </citation>
    <scope>NUCLEOTIDE SEQUENCE</scope>
    <source>
        <strain evidence="8">14700</strain>
    </source>
</reference>
<evidence type="ECO:0000313" key="9">
    <source>
        <dbReference type="Proteomes" id="UP000810292"/>
    </source>
</evidence>
<dbReference type="Gene3D" id="2.115.10.20">
    <property type="entry name" value="Glycosyl hydrolase domain, family 43"/>
    <property type="match status" value="1"/>
</dbReference>
<dbReference type="CDD" id="cd18617">
    <property type="entry name" value="GH43_XynB-like"/>
    <property type="match status" value="1"/>
</dbReference>
<dbReference type="InterPro" id="IPR023296">
    <property type="entry name" value="Glyco_hydro_beta-prop_sf"/>
</dbReference>
<dbReference type="Pfam" id="PF17851">
    <property type="entry name" value="GH43_C2"/>
    <property type="match status" value="1"/>
</dbReference>
<feature type="active site" description="Proton acceptor" evidence="4">
    <location>
        <position position="13"/>
    </location>
</feature>
<evidence type="ECO:0000256" key="5">
    <source>
        <dbReference type="PIRSR" id="PIRSR606710-2"/>
    </source>
</evidence>
<protein>
    <submittedName>
        <fullName evidence="8">Family 43 glycosylhydrolase</fullName>
    </submittedName>
</protein>
<evidence type="ECO:0000313" key="8">
    <source>
        <dbReference type="EMBL" id="MBO8468737.1"/>
    </source>
</evidence>
<feature type="domain" description="Beta-xylosidase C-terminal Concanavalin A-like" evidence="7">
    <location>
        <begin position="325"/>
        <end position="472"/>
    </location>
</feature>
<accession>A0A9D9NCI2</accession>
<comment type="similarity">
    <text evidence="1 6">Belongs to the glycosyl hydrolase 43 family.</text>
</comment>
<feature type="active site" description="Proton donor" evidence="4">
    <location>
        <position position="169"/>
    </location>
</feature>
<dbReference type="Proteomes" id="UP000810292">
    <property type="component" value="Unassembled WGS sequence"/>
</dbReference>
<dbReference type="Gene3D" id="2.60.120.200">
    <property type="match status" value="1"/>
</dbReference>
<dbReference type="InterPro" id="IPR013320">
    <property type="entry name" value="ConA-like_dom_sf"/>
</dbReference>
<dbReference type="InterPro" id="IPR006710">
    <property type="entry name" value="Glyco_hydro_43"/>
</dbReference>
<evidence type="ECO:0000256" key="6">
    <source>
        <dbReference type="RuleBase" id="RU361187"/>
    </source>
</evidence>
<dbReference type="Pfam" id="PF04616">
    <property type="entry name" value="Glyco_hydro_43"/>
    <property type="match status" value="1"/>
</dbReference>
<gene>
    <name evidence="8" type="ORF">IAA72_03005</name>
</gene>
<sequence length="484" mass="54339">MIHNPIIRGFNPDPSIAFDGERYIIAVSTFEYYPGIALYTSEDLSDWRYETSVMTDANGFSLEGVKNSSGLYAATIRFHNGRYYMVTTNKNGLGNFVSHSESLSGPWSEPFPIYPEGIDPSLCFLKDGRCFYTQNGKGGIYGTFINPDNGILEEPLRKISPGLSGYATEAPHIYEKDGLYYLIFAEGGTEYGHHEIAGRAEDIYGPYELRKKPILSHTERKNHEIQATGHADLLEMEDGSWIAVFLGIRMPGRPLLHNLGRETFMAEVSWIDGWPVIGNDGKVEIEEPSAIETSTEKPVYFSFTDDIDSSPLLRVRSRGKELYERGNGSLVIHSRDSLSKEKGEPALLLLRQTEFETVFSSELRTDSSLTGKAGVTAFYNSDYHADLYLEWRAGKLHAVFRRKIHDLECIVSDSEMEAKPAVKLELRTDREWYIFHADGKEMGRASIASFATEGTMYMTFTGTLLGIFSEDGDGCFEKGFGFEK</sequence>
<evidence type="ECO:0000256" key="2">
    <source>
        <dbReference type="ARBA" id="ARBA00022801"/>
    </source>
</evidence>
<evidence type="ECO:0000259" key="7">
    <source>
        <dbReference type="Pfam" id="PF17851"/>
    </source>
</evidence>
<evidence type="ECO:0000256" key="4">
    <source>
        <dbReference type="PIRSR" id="PIRSR606710-1"/>
    </source>
</evidence>
<dbReference type="AlphaFoldDB" id="A0A9D9NCI2"/>
<dbReference type="GO" id="GO:0005975">
    <property type="term" value="P:carbohydrate metabolic process"/>
    <property type="evidence" value="ECO:0007669"/>
    <property type="project" value="InterPro"/>
</dbReference>
<dbReference type="InterPro" id="IPR051795">
    <property type="entry name" value="Glycosyl_Hydrlase_43"/>
</dbReference>
<proteinExistence type="inferred from homology"/>
<dbReference type="SUPFAM" id="SSF49899">
    <property type="entry name" value="Concanavalin A-like lectins/glucanases"/>
    <property type="match status" value="1"/>
</dbReference>
<dbReference type="GO" id="GO:0004553">
    <property type="term" value="F:hydrolase activity, hydrolyzing O-glycosyl compounds"/>
    <property type="evidence" value="ECO:0007669"/>
    <property type="project" value="InterPro"/>
</dbReference>